<gene>
    <name evidence="1" type="ORF">QO231_11515</name>
</gene>
<comment type="caution">
    <text evidence="1">The sequence shown here is derived from an EMBL/GenBank/DDBJ whole genome shotgun (WGS) entry which is preliminary data.</text>
</comment>
<sequence length="550" mass="60990">MQQWGAWMSRIRVTFTYHGRIKAPFLQTGQEIAEYGFDRSALRNHKDQLILSGYQILGNLKHVLRGLFGITEKESAVGLDLLISGTKQDCKLSGEEFIEFFGQEEENALPAGVKLFDALLSRDTDPPQTITGIGAPETRSAQDPETGAVKDGFLVTSETHFAPEEVVRFDGSGYCLVSTMDDAKRLFRVLNWVAGQIVLLGADKTAGYGRALEFVFDTPTEKPLWALTNVAAARRYKFDVTSDRPLVLSPRKRSGNVLESLDYIPGDVMFGAVADWLKLSGKYDYFKGVLAEIRLLHCYPTKEGTNDRPVPVSWATTQNELVPAGLVLHRDSFRNDPVSSDGFSFVPERVFRTRTAVTEGDLTPKDEQLYTTSALSPEGVKWIGGLEWVGKDSPPDKFVEFAKALGAGLPRLGRTAAPVSITLHAMGEVSIAAETNVSIQLLSDAWMTNLQGAQDMHQIYESYFRCLLSEAVRLKDFAAIQANRTTPKFRNDVWPLTLTGSEFALIINDEARDKLNRLAQTGLPPFDAQAHFETCPFIRANGYGDFLVRT</sequence>
<evidence type="ECO:0008006" key="3">
    <source>
        <dbReference type="Google" id="ProtNLM"/>
    </source>
</evidence>
<evidence type="ECO:0000313" key="1">
    <source>
        <dbReference type="EMBL" id="MDU9004480.1"/>
    </source>
</evidence>
<organism evidence="1 2">
    <name type="scientific">Sedimentitalea todarodis</name>
    <dbReference type="NCBI Taxonomy" id="1631240"/>
    <lineage>
        <taxon>Bacteria</taxon>
        <taxon>Pseudomonadati</taxon>
        <taxon>Pseudomonadota</taxon>
        <taxon>Alphaproteobacteria</taxon>
        <taxon>Rhodobacterales</taxon>
        <taxon>Paracoccaceae</taxon>
        <taxon>Sedimentitalea</taxon>
    </lineage>
</organism>
<dbReference type="EMBL" id="JASMWN010000008">
    <property type="protein sequence ID" value="MDU9004480.1"/>
    <property type="molecule type" value="Genomic_DNA"/>
</dbReference>
<name>A0ABU3VEP2_9RHOB</name>
<keyword evidence="2" id="KW-1185">Reference proteome</keyword>
<accession>A0ABU3VEP2</accession>
<proteinExistence type="predicted"/>
<dbReference type="RefSeq" id="WP_316776240.1">
    <property type="nucleotide sequence ID" value="NZ_JASMWN010000008.1"/>
</dbReference>
<evidence type="ECO:0000313" key="2">
    <source>
        <dbReference type="Proteomes" id="UP001255416"/>
    </source>
</evidence>
<protein>
    <recommendedName>
        <fullName evidence="3">CRISPR-associated protein Csx10</fullName>
    </recommendedName>
</protein>
<reference evidence="2" key="1">
    <citation type="submission" date="2023-05" db="EMBL/GenBank/DDBJ databases">
        <title>Sedimentitalea sp. nov. JM2-8.</title>
        <authorList>
            <person name="Huang J."/>
        </authorList>
    </citation>
    <scope>NUCLEOTIDE SEQUENCE [LARGE SCALE GENOMIC DNA]</scope>
    <source>
        <strain evidence="2">KHS03</strain>
    </source>
</reference>
<dbReference type="Proteomes" id="UP001255416">
    <property type="component" value="Unassembled WGS sequence"/>
</dbReference>